<evidence type="ECO:0000313" key="3">
    <source>
        <dbReference type="EMBL" id="QIT44244.1"/>
    </source>
</evidence>
<keyword evidence="1" id="KW-1133">Transmembrane helix</keyword>
<evidence type="ECO:0000313" key="4">
    <source>
        <dbReference type="Proteomes" id="UP000190306"/>
    </source>
</evidence>
<keyword evidence="1" id="KW-0812">Transmembrane</keyword>
<gene>
    <name evidence="2" type="ORF">AFM16_12120</name>
    <name evidence="3" type="ORF">HCX60_12295</name>
</gene>
<keyword evidence="4" id="KW-1185">Reference proteome</keyword>
<reference evidence="3 5" key="2">
    <citation type="submission" date="2020-03" db="EMBL/GenBank/DDBJ databases">
        <title>Is there a link between lipid content and antibiotic production in Streptomyces?</title>
        <authorList>
            <person name="David M."/>
            <person name="Lejeune C."/>
            <person name="Abreu S."/>
            <person name="Thibessard A."/>
            <person name="Leblond P."/>
            <person name="Chaminade P."/>
            <person name="Virolle M.-J."/>
        </authorList>
    </citation>
    <scope>NUCLEOTIDE SEQUENCE [LARGE SCALE GENOMIC DNA]</scope>
    <source>
        <strain evidence="3 5">DSM 41481</strain>
    </source>
</reference>
<dbReference type="EMBL" id="LHQL01000007">
    <property type="protein sequence ID" value="OOQ53082.1"/>
    <property type="molecule type" value="Genomic_DNA"/>
</dbReference>
<dbReference type="AlphaFoldDB" id="A0AAE6Y8M2"/>
<evidence type="ECO:0000313" key="5">
    <source>
        <dbReference type="Proteomes" id="UP000502504"/>
    </source>
</evidence>
<dbReference type="Proteomes" id="UP000190306">
    <property type="component" value="Chromosome"/>
</dbReference>
<accession>A0AAE6Y8M2</accession>
<sequence>MMSADRENHDMTRHDIALLLADAADEVEIGIAPTQALIRGGRRRKARRWAVAAAATLVVAGSTGALAVTGLSDDEDRTLPAVRPTAPELPDTVEAGGGTLALGTDKGREWKVSVKVWRAPRDTADARTVLDAMAGYGEYPADVRTPSDLVGKVAYFVHRTTEDPEDADGDNPQFTLISQNLVPAGDTLSGTDVEAASGPLFPGDSAERLVVGHVAKTARQVTCTWKDGTTTTVERAALDDINQDEMVIRDPEGSPYSWFVCLAPRGTAYQSVEVTGQTSR</sequence>
<keyword evidence="1" id="KW-0472">Membrane</keyword>
<proteinExistence type="predicted"/>
<feature type="transmembrane region" description="Helical" evidence="1">
    <location>
        <begin position="49"/>
        <end position="71"/>
    </location>
</feature>
<reference evidence="2 4" key="1">
    <citation type="submission" date="2015-07" db="EMBL/GenBank/DDBJ databases">
        <title>Draft Genome Sequence of Streptomyces antibioticus, IMRU 3720 reveals insights in the evolution of actinomycin biosynthetic gene clusters in Streptomyces.</title>
        <authorList>
            <person name="Crnovcic I."/>
            <person name="Ruckert C."/>
            <person name="Kalinowksi J."/>
            <person name="Keller U."/>
        </authorList>
    </citation>
    <scope>NUCLEOTIDE SEQUENCE [LARGE SCALE GENOMIC DNA]</scope>
    <source>
        <strain evidence="2 4">DSM 41481</strain>
    </source>
</reference>
<name>A0AAE6Y8M2_STRAT</name>
<protein>
    <submittedName>
        <fullName evidence="3">Uncharacterized protein</fullName>
    </submittedName>
</protein>
<dbReference type="Proteomes" id="UP000502504">
    <property type="component" value="Chromosome"/>
</dbReference>
<evidence type="ECO:0000313" key="2">
    <source>
        <dbReference type="EMBL" id="OOQ53082.1"/>
    </source>
</evidence>
<organism evidence="3 5">
    <name type="scientific">Streptomyces antibioticus</name>
    <dbReference type="NCBI Taxonomy" id="1890"/>
    <lineage>
        <taxon>Bacteria</taxon>
        <taxon>Bacillati</taxon>
        <taxon>Actinomycetota</taxon>
        <taxon>Actinomycetes</taxon>
        <taxon>Kitasatosporales</taxon>
        <taxon>Streptomycetaceae</taxon>
        <taxon>Streptomyces</taxon>
    </lineage>
</organism>
<evidence type="ECO:0000256" key="1">
    <source>
        <dbReference type="SAM" id="Phobius"/>
    </source>
</evidence>
<dbReference type="EMBL" id="CP050692">
    <property type="protein sequence ID" value="QIT44244.1"/>
    <property type="molecule type" value="Genomic_DNA"/>
</dbReference>